<dbReference type="PANTHER" id="PTHR38790">
    <property type="entry name" value="2EXR DOMAIN-CONTAINING PROTEIN-RELATED"/>
    <property type="match status" value="1"/>
</dbReference>
<accession>A0AAJ0G5Y1</accession>
<organism evidence="2 3">
    <name type="scientific">Extremus antarcticus</name>
    <dbReference type="NCBI Taxonomy" id="702011"/>
    <lineage>
        <taxon>Eukaryota</taxon>
        <taxon>Fungi</taxon>
        <taxon>Dikarya</taxon>
        <taxon>Ascomycota</taxon>
        <taxon>Pezizomycotina</taxon>
        <taxon>Dothideomycetes</taxon>
        <taxon>Dothideomycetidae</taxon>
        <taxon>Mycosphaerellales</taxon>
        <taxon>Extremaceae</taxon>
        <taxon>Extremus</taxon>
    </lineage>
</organism>
<dbReference type="AlphaFoldDB" id="A0AAJ0G5Y1"/>
<comment type="caution">
    <text evidence="2">The sequence shown here is derived from an EMBL/GenBank/DDBJ whole genome shotgun (WGS) entry which is preliminary data.</text>
</comment>
<proteinExistence type="predicted"/>
<dbReference type="InterPro" id="IPR045518">
    <property type="entry name" value="2EXR"/>
</dbReference>
<sequence>MDNSPLSKLPRELRDLIWGFALQRPSPVILYVPGDEQHCRIKAWRPRKRARPAPLHALALASTCKQVRIEALPLFYKTNHFQFETDLFQIGRKNCDAPAFKARLSKLAVFRVWVNQTVDKNNFLPFHIDIKLGTMDTRQTEARIWLRRIAMKSARPPEWAVSLAIRPGDYVRSHPKQPITLPYDVSRYLCFDNVLLANPAEGVGRTLNSIPVQVQGMPLVVGVKGEYIEAVKSLCGMVETFVEGVQKGVNRAGDGEGTATQRMPPRGTVVMIR</sequence>
<evidence type="ECO:0000313" key="3">
    <source>
        <dbReference type="Proteomes" id="UP001271007"/>
    </source>
</evidence>
<evidence type="ECO:0000259" key="1">
    <source>
        <dbReference type="Pfam" id="PF20150"/>
    </source>
</evidence>
<protein>
    <recommendedName>
        <fullName evidence="1">2EXR domain-containing protein</fullName>
    </recommendedName>
</protein>
<evidence type="ECO:0000313" key="2">
    <source>
        <dbReference type="EMBL" id="KAK3048815.1"/>
    </source>
</evidence>
<dbReference type="EMBL" id="JAWDJX010000045">
    <property type="protein sequence ID" value="KAK3048815.1"/>
    <property type="molecule type" value="Genomic_DNA"/>
</dbReference>
<reference evidence="2" key="1">
    <citation type="submission" date="2023-04" db="EMBL/GenBank/DDBJ databases">
        <title>Black Yeasts Isolated from many extreme environments.</title>
        <authorList>
            <person name="Coleine C."/>
            <person name="Stajich J.E."/>
            <person name="Selbmann L."/>
        </authorList>
    </citation>
    <scope>NUCLEOTIDE SEQUENCE</scope>
    <source>
        <strain evidence="2">CCFEE 5312</strain>
    </source>
</reference>
<keyword evidence="3" id="KW-1185">Reference proteome</keyword>
<feature type="domain" description="2EXR" evidence="1">
    <location>
        <begin position="7"/>
        <end position="84"/>
    </location>
</feature>
<dbReference type="Proteomes" id="UP001271007">
    <property type="component" value="Unassembled WGS sequence"/>
</dbReference>
<gene>
    <name evidence="2" type="ORF">LTR09_009927</name>
</gene>
<dbReference type="PANTHER" id="PTHR38790:SF4">
    <property type="entry name" value="2EXR DOMAIN-CONTAINING PROTEIN"/>
    <property type="match status" value="1"/>
</dbReference>
<dbReference type="Pfam" id="PF20150">
    <property type="entry name" value="2EXR"/>
    <property type="match status" value="1"/>
</dbReference>
<name>A0AAJ0G5Y1_9PEZI</name>